<dbReference type="RefSeq" id="WP_107386011.1">
    <property type="nucleotide sequence ID" value="NZ_QXUL01000077.1"/>
</dbReference>
<keyword evidence="1" id="KW-0805">Transcription regulation</keyword>
<keyword evidence="7" id="KW-1185">Reference proteome</keyword>
<dbReference type="OrthoDB" id="9796186at2"/>
<keyword evidence="3" id="KW-0804">Transcription</keyword>
<proteinExistence type="predicted"/>
<sequence>MVTIKEVAKMADVSTATVSRIINNKAGANIDTEKRVREAIKKLEYEPNNIARSLSNRSSNLIALIIPNLNNPYFADLVNIIETSAYNYGYKLYLCNSNDSEENISYFLKNIVDNYIQNVIINSLAITKKDIEYLEKHNVNVITIDRTNLDNQPNSISVDHFEGSFLATKHLVNNCGCEHILFISGEMNEQSSINRFRGYQKAIQKFTKTHTINLLEGDFTYKSGYELALKKLKTENNIQGIVCANDAMAIGVINACYELGISIPNSIQIIGYDNCVLSQYSTPSLTTVNQLDPKIGQMIMESIKENKAIQFEYIPELIIRKTTKI</sequence>
<dbReference type="InterPro" id="IPR028082">
    <property type="entry name" value="Peripla_BP_I"/>
</dbReference>
<dbReference type="PANTHER" id="PTHR30146:SF109">
    <property type="entry name" value="HTH-TYPE TRANSCRIPTIONAL REGULATOR GALS"/>
    <property type="match status" value="1"/>
</dbReference>
<dbReference type="PROSITE" id="PS50943">
    <property type="entry name" value="HTH_CROC1"/>
    <property type="match status" value="1"/>
</dbReference>
<evidence type="ECO:0000259" key="4">
    <source>
        <dbReference type="PROSITE" id="PS50932"/>
    </source>
</evidence>
<evidence type="ECO:0000313" key="6">
    <source>
        <dbReference type="EMBL" id="RIN08217.1"/>
    </source>
</evidence>
<evidence type="ECO:0000256" key="2">
    <source>
        <dbReference type="ARBA" id="ARBA00023125"/>
    </source>
</evidence>
<comment type="caution">
    <text evidence="6">The sequence shown here is derived from an EMBL/GenBank/DDBJ whole genome shotgun (WGS) entry which is preliminary data.</text>
</comment>
<accession>A0A418IKV1</accession>
<dbReference type="GO" id="GO:0000976">
    <property type="term" value="F:transcription cis-regulatory region binding"/>
    <property type="evidence" value="ECO:0007669"/>
    <property type="project" value="TreeGrafter"/>
</dbReference>
<feature type="domain" description="HTH lacI-type" evidence="4">
    <location>
        <begin position="2"/>
        <end position="56"/>
    </location>
</feature>
<dbReference type="GeneID" id="79052747"/>
<evidence type="ECO:0000313" key="7">
    <source>
        <dbReference type="Proteomes" id="UP000285567"/>
    </source>
</evidence>
<evidence type="ECO:0000259" key="5">
    <source>
        <dbReference type="PROSITE" id="PS50943"/>
    </source>
</evidence>
<dbReference type="AlphaFoldDB" id="A0A418IKV1"/>
<organism evidence="6 7">
    <name type="scientific">Staphylococcus xylosus</name>
    <dbReference type="NCBI Taxonomy" id="1288"/>
    <lineage>
        <taxon>Bacteria</taxon>
        <taxon>Bacillati</taxon>
        <taxon>Bacillota</taxon>
        <taxon>Bacilli</taxon>
        <taxon>Bacillales</taxon>
        <taxon>Staphylococcaceae</taxon>
        <taxon>Staphylococcus</taxon>
    </lineage>
</organism>
<dbReference type="SUPFAM" id="SSF53822">
    <property type="entry name" value="Periplasmic binding protein-like I"/>
    <property type="match status" value="1"/>
</dbReference>
<dbReference type="PRINTS" id="PR00036">
    <property type="entry name" value="HTHLACI"/>
</dbReference>
<keyword evidence="2" id="KW-0238">DNA-binding</keyword>
<protein>
    <submittedName>
        <fullName evidence="6">LacI family transcriptional regulator</fullName>
    </submittedName>
</protein>
<dbReference type="CDD" id="cd06267">
    <property type="entry name" value="PBP1_LacI_sugar_binding-like"/>
    <property type="match status" value="1"/>
</dbReference>
<dbReference type="GO" id="GO:0003700">
    <property type="term" value="F:DNA-binding transcription factor activity"/>
    <property type="evidence" value="ECO:0007669"/>
    <property type="project" value="TreeGrafter"/>
</dbReference>
<feature type="domain" description="HTH cro/C1-type" evidence="5">
    <location>
        <begin position="3"/>
        <end position="50"/>
    </location>
</feature>
<gene>
    <name evidence="6" type="ORF">BU097_12175</name>
</gene>
<dbReference type="PANTHER" id="PTHR30146">
    <property type="entry name" value="LACI-RELATED TRANSCRIPTIONAL REPRESSOR"/>
    <property type="match status" value="1"/>
</dbReference>
<dbReference type="CDD" id="cd01392">
    <property type="entry name" value="HTH_LacI"/>
    <property type="match status" value="1"/>
</dbReference>
<dbReference type="EMBL" id="QXUL01000077">
    <property type="protein sequence ID" value="RIN08217.1"/>
    <property type="molecule type" value="Genomic_DNA"/>
</dbReference>
<dbReference type="InterPro" id="IPR000843">
    <property type="entry name" value="HTH_LacI"/>
</dbReference>
<dbReference type="InterPro" id="IPR010982">
    <property type="entry name" value="Lambda_DNA-bd_dom_sf"/>
</dbReference>
<dbReference type="Proteomes" id="UP000285567">
    <property type="component" value="Unassembled WGS sequence"/>
</dbReference>
<dbReference type="Pfam" id="PF00532">
    <property type="entry name" value="Peripla_BP_1"/>
    <property type="match status" value="1"/>
</dbReference>
<evidence type="ECO:0000256" key="3">
    <source>
        <dbReference type="ARBA" id="ARBA00023163"/>
    </source>
</evidence>
<evidence type="ECO:0000256" key="1">
    <source>
        <dbReference type="ARBA" id="ARBA00023015"/>
    </source>
</evidence>
<dbReference type="Gene3D" id="1.10.260.40">
    <property type="entry name" value="lambda repressor-like DNA-binding domains"/>
    <property type="match status" value="1"/>
</dbReference>
<dbReference type="Gene3D" id="3.40.50.2300">
    <property type="match status" value="2"/>
</dbReference>
<name>A0A418IKV1_STAXY</name>
<dbReference type="SUPFAM" id="SSF47413">
    <property type="entry name" value="lambda repressor-like DNA-binding domains"/>
    <property type="match status" value="1"/>
</dbReference>
<dbReference type="PROSITE" id="PS00356">
    <property type="entry name" value="HTH_LACI_1"/>
    <property type="match status" value="1"/>
</dbReference>
<dbReference type="InterPro" id="IPR001761">
    <property type="entry name" value="Peripla_BP/Lac1_sug-bd_dom"/>
</dbReference>
<dbReference type="SMART" id="SM00354">
    <property type="entry name" value="HTH_LACI"/>
    <property type="match status" value="1"/>
</dbReference>
<dbReference type="InterPro" id="IPR001387">
    <property type="entry name" value="Cro/C1-type_HTH"/>
</dbReference>
<dbReference type="PROSITE" id="PS50932">
    <property type="entry name" value="HTH_LACI_2"/>
    <property type="match status" value="1"/>
</dbReference>
<dbReference type="Pfam" id="PF00356">
    <property type="entry name" value="LacI"/>
    <property type="match status" value="1"/>
</dbReference>
<reference evidence="6 7" key="1">
    <citation type="journal article" date="2016" name="Front. Microbiol.">
        <title>Comprehensive Phylogenetic Analysis of Bovine Non-aureus Staphylococci Species Based on Whole-Genome Sequencing.</title>
        <authorList>
            <person name="Naushad S."/>
            <person name="Barkema H.W."/>
            <person name="Luby C."/>
            <person name="Condas L.A."/>
            <person name="Nobrega D.B."/>
            <person name="Carson D.A."/>
            <person name="De Buck J."/>
        </authorList>
    </citation>
    <scope>NUCLEOTIDE SEQUENCE [LARGE SCALE GENOMIC DNA]</scope>
    <source>
        <strain evidence="6 7">SNUC 102</strain>
    </source>
</reference>